<dbReference type="Pfam" id="PF13181">
    <property type="entry name" value="TPR_8"/>
    <property type="match status" value="2"/>
</dbReference>
<feature type="compositionally biased region" description="Basic and acidic residues" evidence="4">
    <location>
        <begin position="1"/>
        <end position="11"/>
    </location>
</feature>
<organism evidence="5 6">
    <name type="scientific">Paramecium tetraurelia</name>
    <dbReference type="NCBI Taxonomy" id="5888"/>
    <lineage>
        <taxon>Eukaryota</taxon>
        <taxon>Sar</taxon>
        <taxon>Alveolata</taxon>
        <taxon>Ciliophora</taxon>
        <taxon>Intramacronucleata</taxon>
        <taxon>Oligohymenophorea</taxon>
        <taxon>Peniculida</taxon>
        <taxon>Parameciidae</taxon>
        <taxon>Paramecium</taxon>
    </lineage>
</organism>
<dbReference type="Pfam" id="PF13432">
    <property type="entry name" value="TPR_16"/>
    <property type="match status" value="1"/>
</dbReference>
<dbReference type="PROSITE" id="PS50005">
    <property type="entry name" value="TPR"/>
    <property type="match status" value="7"/>
</dbReference>
<dbReference type="InterPro" id="IPR011990">
    <property type="entry name" value="TPR-like_helical_dom_sf"/>
</dbReference>
<dbReference type="SUPFAM" id="SSF48452">
    <property type="entry name" value="TPR-like"/>
    <property type="match status" value="3"/>
</dbReference>
<dbReference type="RefSeq" id="XP_001446778.1">
    <property type="nucleotide sequence ID" value="XM_001446741.1"/>
</dbReference>
<feature type="repeat" description="TPR" evidence="3">
    <location>
        <begin position="545"/>
        <end position="578"/>
    </location>
</feature>
<dbReference type="Proteomes" id="UP000000600">
    <property type="component" value="Unassembled WGS sequence"/>
</dbReference>
<feature type="repeat" description="TPR" evidence="3">
    <location>
        <begin position="301"/>
        <end position="334"/>
    </location>
</feature>
<dbReference type="Gene3D" id="1.25.40.10">
    <property type="entry name" value="Tetratricopeptide repeat domain"/>
    <property type="match status" value="5"/>
</dbReference>
<evidence type="ECO:0000313" key="5">
    <source>
        <dbReference type="EMBL" id="CAK79381.1"/>
    </source>
</evidence>
<dbReference type="PANTHER" id="PTHR44858:SF1">
    <property type="entry name" value="UDP-N-ACETYLGLUCOSAMINE--PEPTIDE N-ACETYLGLUCOSAMINYLTRANSFERASE SPINDLY-RELATED"/>
    <property type="match status" value="1"/>
</dbReference>
<feature type="region of interest" description="Disordered" evidence="4">
    <location>
        <begin position="1"/>
        <end position="27"/>
    </location>
</feature>
<dbReference type="AlphaFoldDB" id="A0D8L4"/>
<dbReference type="InParanoid" id="A0D8L4"/>
<dbReference type="eggNOG" id="KOG4626">
    <property type="taxonomic scope" value="Eukaryota"/>
</dbReference>
<protein>
    <submittedName>
        <fullName evidence="5">Uncharacterized protein</fullName>
    </submittedName>
</protein>
<dbReference type="KEGG" id="ptm:GSPATT00014327001"/>
<dbReference type="OMA" id="KIANCFR"/>
<reference evidence="5 6" key="1">
    <citation type="journal article" date="2006" name="Nature">
        <title>Global trends of whole-genome duplications revealed by the ciliate Paramecium tetraurelia.</title>
        <authorList>
            <consortium name="Genoscope"/>
            <person name="Aury J.-M."/>
            <person name="Jaillon O."/>
            <person name="Duret L."/>
            <person name="Noel B."/>
            <person name="Jubin C."/>
            <person name="Porcel B.M."/>
            <person name="Segurens B."/>
            <person name="Daubin V."/>
            <person name="Anthouard V."/>
            <person name="Aiach N."/>
            <person name="Arnaiz O."/>
            <person name="Billaut A."/>
            <person name="Beisson J."/>
            <person name="Blanc I."/>
            <person name="Bouhouche K."/>
            <person name="Camara F."/>
            <person name="Duharcourt S."/>
            <person name="Guigo R."/>
            <person name="Gogendeau D."/>
            <person name="Katinka M."/>
            <person name="Keller A.-M."/>
            <person name="Kissmehl R."/>
            <person name="Klotz C."/>
            <person name="Koll F."/>
            <person name="Le Moue A."/>
            <person name="Lepere C."/>
            <person name="Malinsky S."/>
            <person name="Nowacki M."/>
            <person name="Nowak J.K."/>
            <person name="Plattner H."/>
            <person name="Poulain J."/>
            <person name="Ruiz F."/>
            <person name="Serrano V."/>
            <person name="Zagulski M."/>
            <person name="Dessen P."/>
            <person name="Betermier M."/>
            <person name="Weissenbach J."/>
            <person name="Scarpelli C."/>
            <person name="Schachter V."/>
            <person name="Sperling L."/>
            <person name="Meyer E."/>
            <person name="Cohen J."/>
            <person name="Wincker P."/>
        </authorList>
    </citation>
    <scope>NUCLEOTIDE SEQUENCE [LARGE SCALE GENOMIC DNA]</scope>
    <source>
        <strain evidence="5 6">Stock d4-2</strain>
    </source>
</reference>
<dbReference type="PROSITE" id="PS50293">
    <property type="entry name" value="TPR_REGION"/>
    <property type="match status" value="1"/>
</dbReference>
<gene>
    <name evidence="5" type="ORF">GSPATT00014327001</name>
</gene>
<keyword evidence="6" id="KW-1185">Reference proteome</keyword>
<sequence>MGGRNSKDNKISQEGTNTQHSTPNSKNVLIFKASNRADISVENKKSNPTLFKKSTNNNYSSVISLIRQANYSVALKQLEIMEDLHSQTPDFHYWKGNLLNLLSGLAYLGLNDLQKAQESCEQAIKYDPNHILALAEIGNIYILAQKYEEAHQVFTELLKIDQKSFEAHLGLGFIRTQINDFKTAQQHYEFVLNCGLEEKITSLNYGHMLFKQKNYDMALKFYTKSLAIDKEYLSAFQAIGNLYYQQKKFNELLEFCDQNSSNSSWNIHVLQLKSQAYFGQEQYDKAQQMCELILKEDKNNIEALYNISKCLKAQGKYSQALNCLEKVLLLSPKNKKLLNFKANLQISLQRFQQALQTCDELFELDANDSYSFYIRGLAYMNMKAFGNAIDDFEKAINFELHHTFNQKVYQSKIKCHLEFQQFQQIQDCYDFLLAFTNNDQDKIKIHIDKGYYYLISKNIENAEINFNKALKYQFNLLNTQIKIANCFRDTKHFKQAIMLYDKIIQANSKFVDAYIEKAILMDLQQNNSQTIHLCSRAIDLQKNQAKPFMLRGKANMQTQQYDEALQDFEQVIRLEPNNHQALFESGQAQYMSSNFEKACEMFGKALVIAPEIEQYHIKRAIALSLQDFDKEAIEYLKDAINQFPEFEDCQNLIDSLEAKPKHVREYANVFVYLIVMFFEIGEQLSKQESLVPTIEVDSIIKLLNLKMKENFPKISNLFEIVRYFILNKFDCEVKISNEQIIRILLSIYQAKYHPDNGTKVVMIMDMIELGKKIARLKDRQIRAGIKLENQRIQSEFLKFLSKSNNSIFISSSAGFAIKDSIQVLLFLILNFNTINSDLTNLKNSIYSNVKNGVLDAIKPK</sequence>
<feature type="repeat" description="TPR" evidence="3">
    <location>
        <begin position="579"/>
        <end position="612"/>
    </location>
</feature>
<dbReference type="InterPro" id="IPR050498">
    <property type="entry name" value="Ycf3"/>
</dbReference>
<keyword evidence="2 3" id="KW-0802">TPR repeat</keyword>
<evidence type="ECO:0000313" key="6">
    <source>
        <dbReference type="Proteomes" id="UP000000600"/>
    </source>
</evidence>
<dbReference type="OrthoDB" id="5829758at2759"/>
<feature type="repeat" description="TPR" evidence="3">
    <location>
        <begin position="131"/>
        <end position="164"/>
    </location>
</feature>
<evidence type="ECO:0000256" key="1">
    <source>
        <dbReference type="ARBA" id="ARBA00022737"/>
    </source>
</evidence>
<evidence type="ECO:0000256" key="2">
    <source>
        <dbReference type="ARBA" id="ARBA00022803"/>
    </source>
</evidence>
<dbReference type="PANTHER" id="PTHR44858">
    <property type="entry name" value="TETRATRICOPEPTIDE REPEAT PROTEIN 6"/>
    <property type="match status" value="1"/>
</dbReference>
<evidence type="ECO:0000256" key="4">
    <source>
        <dbReference type="SAM" id="MobiDB-lite"/>
    </source>
</evidence>
<feature type="repeat" description="TPR" evidence="3">
    <location>
        <begin position="97"/>
        <end position="130"/>
    </location>
</feature>
<keyword evidence="1" id="KW-0677">Repeat</keyword>
<evidence type="ECO:0000256" key="3">
    <source>
        <dbReference type="PROSITE-ProRule" id="PRU00339"/>
    </source>
</evidence>
<feature type="repeat" description="TPR" evidence="3">
    <location>
        <begin position="369"/>
        <end position="402"/>
    </location>
</feature>
<dbReference type="GeneID" id="5032562"/>
<dbReference type="InterPro" id="IPR019734">
    <property type="entry name" value="TPR_rpt"/>
</dbReference>
<accession>A0D8L4</accession>
<dbReference type="HOGENOM" id="CLU_355453_0_0_1"/>
<dbReference type="STRING" id="5888.A0D8L4"/>
<dbReference type="EMBL" id="CT868330">
    <property type="protein sequence ID" value="CAK79381.1"/>
    <property type="molecule type" value="Genomic_DNA"/>
</dbReference>
<feature type="compositionally biased region" description="Polar residues" evidence="4">
    <location>
        <begin position="12"/>
        <end position="27"/>
    </location>
</feature>
<name>A0D8L4_PARTE</name>
<dbReference type="SMART" id="SM00028">
    <property type="entry name" value="TPR"/>
    <property type="match status" value="14"/>
</dbReference>
<proteinExistence type="predicted"/>
<feature type="repeat" description="TPR" evidence="3">
    <location>
        <begin position="199"/>
        <end position="232"/>
    </location>
</feature>
<dbReference type="Pfam" id="PF14559">
    <property type="entry name" value="TPR_19"/>
    <property type="match status" value="2"/>
</dbReference>